<gene>
    <name evidence="1" type="ORF">L249_2580</name>
</gene>
<dbReference type="Proteomes" id="UP000253664">
    <property type="component" value="Unassembled WGS sequence"/>
</dbReference>
<proteinExistence type="predicted"/>
<sequence>LRKSIVRPNRKSITFSGLVLQAGTSVWSIRNFKNAPIALREYYNYYLDAAAADKLYSNDDDDNRAATTGAITRSGLFTITAEKGFSYVFDLLDSYKITNLFYANWLRKALDNPLPD</sequence>
<feature type="non-terminal residue" evidence="1">
    <location>
        <position position="1"/>
    </location>
</feature>
<dbReference type="EMBL" id="LKCN02000001">
    <property type="protein sequence ID" value="RCI16248.1"/>
    <property type="molecule type" value="Genomic_DNA"/>
</dbReference>
<evidence type="ECO:0000313" key="1">
    <source>
        <dbReference type="EMBL" id="RCI16248.1"/>
    </source>
</evidence>
<keyword evidence="2" id="KW-1185">Reference proteome</keyword>
<organism evidence="1 2">
    <name type="scientific">Ophiocordyceps polyrhachis-furcata BCC 54312</name>
    <dbReference type="NCBI Taxonomy" id="1330021"/>
    <lineage>
        <taxon>Eukaryota</taxon>
        <taxon>Fungi</taxon>
        <taxon>Dikarya</taxon>
        <taxon>Ascomycota</taxon>
        <taxon>Pezizomycotina</taxon>
        <taxon>Sordariomycetes</taxon>
        <taxon>Hypocreomycetidae</taxon>
        <taxon>Hypocreales</taxon>
        <taxon>Ophiocordycipitaceae</taxon>
        <taxon>Ophiocordyceps</taxon>
    </lineage>
</organism>
<dbReference type="AlphaFoldDB" id="A0A367LP89"/>
<reference evidence="1 2" key="1">
    <citation type="journal article" date="2015" name="BMC Genomics">
        <title>Insights from the genome of Ophiocordyceps polyrhachis-furcata to pathogenicity and host specificity in insect fungi.</title>
        <authorList>
            <person name="Wichadakul D."/>
            <person name="Kobmoo N."/>
            <person name="Ingsriswang S."/>
            <person name="Tangphatsornruang S."/>
            <person name="Chantasingh D."/>
            <person name="Luangsa-ard J.J."/>
            <person name="Eurwilaichitr L."/>
        </authorList>
    </citation>
    <scope>NUCLEOTIDE SEQUENCE [LARGE SCALE GENOMIC DNA]</scope>
    <source>
        <strain evidence="1 2">BCC 54312</strain>
    </source>
</reference>
<comment type="caution">
    <text evidence="1">The sequence shown here is derived from an EMBL/GenBank/DDBJ whole genome shotgun (WGS) entry which is preliminary data.</text>
</comment>
<accession>A0A367LP89</accession>
<feature type="non-terminal residue" evidence="1">
    <location>
        <position position="116"/>
    </location>
</feature>
<evidence type="ECO:0000313" key="2">
    <source>
        <dbReference type="Proteomes" id="UP000253664"/>
    </source>
</evidence>
<name>A0A367LP89_9HYPO</name>
<protein>
    <submittedName>
        <fullName evidence="1">Uncharacterized protein</fullName>
    </submittedName>
</protein>